<reference evidence="3" key="2">
    <citation type="submission" date="2021-02" db="UniProtKB">
        <authorList>
            <consortium name="EnsemblMetazoa"/>
        </authorList>
    </citation>
    <scope>IDENTIFICATION</scope>
    <source>
        <strain evidence="3">JHB</strain>
    </source>
</reference>
<feature type="chain" id="PRO_5014566958" description="Secreted protein" evidence="1">
    <location>
        <begin position="19"/>
        <end position="97"/>
    </location>
</feature>
<dbReference type="KEGG" id="cqu:CpipJ_CPIJ009879"/>
<dbReference type="HOGENOM" id="CLU_2348718_0_0_1"/>
<evidence type="ECO:0000313" key="2">
    <source>
        <dbReference type="EMBL" id="EDS34232.1"/>
    </source>
</evidence>
<name>B0WT83_CULQU</name>
<keyword evidence="4" id="KW-1185">Reference proteome</keyword>
<feature type="signal peptide" evidence="1">
    <location>
        <begin position="1"/>
        <end position="18"/>
    </location>
</feature>
<keyword evidence="1" id="KW-0732">Signal</keyword>
<dbReference type="AlphaFoldDB" id="B0WT83"/>
<proteinExistence type="predicted"/>
<protein>
    <recommendedName>
        <fullName evidence="5">Secreted protein</fullName>
    </recommendedName>
</protein>
<dbReference type="VEuPathDB" id="VectorBase:CPIJ009879"/>
<evidence type="ECO:0000313" key="4">
    <source>
        <dbReference type="Proteomes" id="UP000002320"/>
    </source>
</evidence>
<evidence type="ECO:0000313" key="3">
    <source>
        <dbReference type="EnsemblMetazoa" id="CPIJ009879-PA"/>
    </source>
</evidence>
<reference evidence="2" key="1">
    <citation type="submission" date="2007-03" db="EMBL/GenBank/DDBJ databases">
        <title>Annotation of Culex pipiens quinquefasciatus.</title>
        <authorList>
            <consortium name="The Broad Institute Genome Sequencing Platform"/>
            <person name="Atkinson P.W."/>
            <person name="Hemingway J."/>
            <person name="Christensen B.M."/>
            <person name="Higgs S."/>
            <person name="Kodira C."/>
            <person name="Hannick L."/>
            <person name="Megy K."/>
            <person name="O'Leary S."/>
            <person name="Pearson M."/>
            <person name="Haas B.J."/>
            <person name="Mauceli E."/>
            <person name="Wortman J.R."/>
            <person name="Lee N.H."/>
            <person name="Guigo R."/>
            <person name="Stanke M."/>
            <person name="Alvarado L."/>
            <person name="Amedeo P."/>
            <person name="Antoine C.H."/>
            <person name="Arensburger P."/>
            <person name="Bidwell S.L."/>
            <person name="Crawford M."/>
            <person name="Camaro F."/>
            <person name="Devon K."/>
            <person name="Engels R."/>
            <person name="Hammond M."/>
            <person name="Howarth C."/>
            <person name="Koehrsen M."/>
            <person name="Lawson D."/>
            <person name="Montgomery P."/>
            <person name="Nene V."/>
            <person name="Nusbaum C."/>
            <person name="Puiu D."/>
            <person name="Romero-Severson J."/>
            <person name="Severson D.W."/>
            <person name="Shumway M."/>
            <person name="Sisk P."/>
            <person name="Stolte C."/>
            <person name="Zeng Q."/>
            <person name="Eisenstadt E."/>
            <person name="Fraser-Liggett C."/>
            <person name="Strausberg R."/>
            <person name="Galagan J."/>
            <person name="Birren B."/>
            <person name="Collins F.H."/>
        </authorList>
    </citation>
    <scope>NUCLEOTIDE SEQUENCE [LARGE SCALE GENOMIC DNA]</scope>
    <source>
        <strain evidence="2">JHB</strain>
    </source>
</reference>
<dbReference type="EMBL" id="DS232081">
    <property type="protein sequence ID" value="EDS34232.1"/>
    <property type="molecule type" value="Genomic_DNA"/>
</dbReference>
<dbReference type="Proteomes" id="UP000002320">
    <property type="component" value="Unassembled WGS sequence"/>
</dbReference>
<organism>
    <name type="scientific">Culex quinquefasciatus</name>
    <name type="common">Southern house mosquito</name>
    <name type="synonym">Culex pungens</name>
    <dbReference type="NCBI Taxonomy" id="7176"/>
    <lineage>
        <taxon>Eukaryota</taxon>
        <taxon>Metazoa</taxon>
        <taxon>Ecdysozoa</taxon>
        <taxon>Arthropoda</taxon>
        <taxon>Hexapoda</taxon>
        <taxon>Insecta</taxon>
        <taxon>Pterygota</taxon>
        <taxon>Neoptera</taxon>
        <taxon>Endopterygota</taxon>
        <taxon>Diptera</taxon>
        <taxon>Nematocera</taxon>
        <taxon>Culicoidea</taxon>
        <taxon>Culicidae</taxon>
        <taxon>Culicinae</taxon>
        <taxon>Culicini</taxon>
        <taxon>Culex</taxon>
        <taxon>Culex</taxon>
    </lineage>
</organism>
<dbReference type="EnsemblMetazoa" id="CPIJ009879-RA">
    <property type="protein sequence ID" value="CPIJ009879-PA"/>
    <property type="gene ID" value="CPIJ009879"/>
</dbReference>
<sequence length="97" mass="9967">MSSLALAAASFAFPAASSAPLAASLGSGVVTASFTSGTSVLTLSVASLAASLAASWAYTAHTSPTSRSTRVSFILNKFFFVWDLSCSEKVTWTSLHK</sequence>
<gene>
    <name evidence="3" type="primary">6042851</name>
    <name evidence="2" type="ORF">CpipJ_CPIJ009879</name>
</gene>
<dbReference type="InParanoid" id="B0WT83"/>
<accession>B0WT83</accession>
<evidence type="ECO:0000256" key="1">
    <source>
        <dbReference type="SAM" id="SignalP"/>
    </source>
</evidence>
<evidence type="ECO:0008006" key="5">
    <source>
        <dbReference type="Google" id="ProtNLM"/>
    </source>
</evidence>